<sequence length="203" mass="22472">MFCAIPVKTAAPFCWNYSRCGGRIAEVDHAKALQIAASRKCRSKPVDHQRAGRLMACSAGVGRWSAIQSSYDHVGSCSRLRNMFGQFRNMIYVRRMSEIALLDKFVAWVKDLAEKARSASLSVNFEICPPTLNPAAKVDFESSEILARITFWGDGSFHAEAIDPGTSTTILSRHGQALTNRAFSEEFRDVLNLVAINSPSRDP</sequence>
<proteinExistence type="predicted"/>
<evidence type="ECO:0000313" key="2">
    <source>
        <dbReference type="Proteomes" id="UP000238523"/>
    </source>
</evidence>
<dbReference type="EMBL" id="CP025012">
    <property type="protein sequence ID" value="AUW41455.1"/>
    <property type="molecule type" value="Genomic_DNA"/>
</dbReference>
<gene>
    <name evidence="1" type="ORF">CUJ84_Chr001055</name>
</gene>
<accession>A0A2K9YZP2</accession>
<name>A0A2K9YZP2_RHILE</name>
<dbReference type="Proteomes" id="UP000238523">
    <property type="component" value="Chromosome"/>
</dbReference>
<reference evidence="1 2" key="1">
    <citation type="submission" date="2017-11" db="EMBL/GenBank/DDBJ databases">
        <title>Complete genome of Rhizobium leguminosarum Norway, an ineffective micro-symbiont.</title>
        <authorList>
            <person name="Hoffrichter A."/>
            <person name="Liang J."/>
            <person name="Brachmann A."/>
            <person name="Marin M."/>
        </authorList>
    </citation>
    <scope>NUCLEOTIDE SEQUENCE [LARGE SCALE GENOMIC DNA]</scope>
    <source>
        <strain evidence="1 2">Norway</strain>
    </source>
</reference>
<dbReference type="Pfam" id="PF24689">
    <property type="entry name" value="TriTu"/>
    <property type="match status" value="1"/>
</dbReference>
<evidence type="ECO:0000313" key="1">
    <source>
        <dbReference type="EMBL" id="AUW41455.1"/>
    </source>
</evidence>
<dbReference type="AlphaFoldDB" id="A0A2K9YZP2"/>
<organism evidence="1 2">
    <name type="scientific">Rhizobium leguminosarum</name>
    <dbReference type="NCBI Taxonomy" id="384"/>
    <lineage>
        <taxon>Bacteria</taxon>
        <taxon>Pseudomonadati</taxon>
        <taxon>Pseudomonadota</taxon>
        <taxon>Alphaproteobacteria</taxon>
        <taxon>Hyphomicrobiales</taxon>
        <taxon>Rhizobiaceae</taxon>
        <taxon>Rhizobium/Agrobacterium group</taxon>
        <taxon>Rhizobium</taxon>
    </lineage>
</organism>
<dbReference type="InterPro" id="IPR057062">
    <property type="entry name" value="TriTu"/>
</dbReference>
<protein>
    <submittedName>
        <fullName evidence="1">Uncharacterized protein</fullName>
    </submittedName>
</protein>